<protein>
    <submittedName>
        <fullName evidence="2">Uncharacterized protein</fullName>
    </submittedName>
</protein>
<accession>A0A7C9BEJ0</accession>
<reference evidence="2 3" key="1">
    <citation type="submission" date="2019-10" db="EMBL/GenBank/DDBJ databases">
        <title>Draft Genome Sequence of Cytophagaceae sp. SJW1-29.</title>
        <authorList>
            <person name="Choi A."/>
        </authorList>
    </citation>
    <scope>NUCLEOTIDE SEQUENCE [LARGE SCALE GENOMIC DNA]</scope>
    <source>
        <strain evidence="2 3">SJW1-29</strain>
    </source>
</reference>
<evidence type="ECO:0000256" key="1">
    <source>
        <dbReference type="SAM" id="SignalP"/>
    </source>
</evidence>
<evidence type="ECO:0000313" key="2">
    <source>
        <dbReference type="EMBL" id="MPR35656.1"/>
    </source>
</evidence>
<comment type="caution">
    <text evidence="2">The sequence shown here is derived from an EMBL/GenBank/DDBJ whole genome shotgun (WGS) entry which is preliminary data.</text>
</comment>
<organism evidence="2 3">
    <name type="scientific">Salmonirosea aquatica</name>
    <dbReference type="NCBI Taxonomy" id="2654236"/>
    <lineage>
        <taxon>Bacteria</taxon>
        <taxon>Pseudomonadati</taxon>
        <taxon>Bacteroidota</taxon>
        <taxon>Cytophagia</taxon>
        <taxon>Cytophagales</taxon>
        <taxon>Spirosomataceae</taxon>
        <taxon>Salmonirosea</taxon>
    </lineage>
</organism>
<keyword evidence="1" id="KW-0732">Signal</keyword>
<sequence>MKKSFLLSLTIIGLFLSSCATTTGPARDTENEVKVEFNERQLEKHLTQYADQLDLSRRQQRRIAKIEKKYDKKGEKLGTLQIGQKRNLQKEEAEALLNILDDRQIEKLNELAGRKGLFKRI</sequence>
<dbReference type="EMBL" id="WHLY01000002">
    <property type="protein sequence ID" value="MPR35656.1"/>
    <property type="molecule type" value="Genomic_DNA"/>
</dbReference>
<feature type="signal peptide" evidence="1">
    <location>
        <begin position="1"/>
        <end position="20"/>
    </location>
</feature>
<dbReference type="PROSITE" id="PS51257">
    <property type="entry name" value="PROKAR_LIPOPROTEIN"/>
    <property type="match status" value="1"/>
</dbReference>
<dbReference type="AlphaFoldDB" id="A0A7C9BEJ0"/>
<gene>
    <name evidence="2" type="ORF">GBK04_20450</name>
</gene>
<name>A0A7C9BEJ0_9BACT</name>
<dbReference type="RefSeq" id="WP_152762903.1">
    <property type="nucleotide sequence ID" value="NZ_WHLY01000002.1"/>
</dbReference>
<proteinExistence type="predicted"/>
<dbReference type="Proteomes" id="UP000479293">
    <property type="component" value="Unassembled WGS sequence"/>
</dbReference>
<keyword evidence="3" id="KW-1185">Reference proteome</keyword>
<feature type="chain" id="PRO_5028859682" evidence="1">
    <location>
        <begin position="21"/>
        <end position="121"/>
    </location>
</feature>
<evidence type="ECO:0000313" key="3">
    <source>
        <dbReference type="Proteomes" id="UP000479293"/>
    </source>
</evidence>